<dbReference type="PANTHER" id="PTHR33121">
    <property type="entry name" value="CYCLIC DI-GMP PHOSPHODIESTERASE PDEF"/>
    <property type="match status" value="1"/>
</dbReference>
<keyword evidence="4" id="KW-0973">c-di-GMP</keyword>
<name>A0A1S2CQL8_AERSO</name>
<keyword evidence="5 10" id="KW-0812">Transmembrane</keyword>
<dbReference type="Gene3D" id="3.20.20.450">
    <property type="entry name" value="EAL domain"/>
    <property type="match status" value="1"/>
</dbReference>
<dbReference type="EC" id="3.1.4.52" evidence="2"/>
<dbReference type="STRING" id="646.BJD16_19345"/>
<proteinExistence type="predicted"/>
<evidence type="ECO:0000259" key="11">
    <source>
        <dbReference type="PROSITE" id="PS50883"/>
    </source>
</evidence>
<comment type="subcellular location">
    <subcellularLocation>
        <location evidence="1">Cell membrane</location>
        <topology evidence="1">Multi-pass membrane protein</topology>
    </subcellularLocation>
</comment>
<evidence type="ECO:0000313" key="13">
    <source>
        <dbReference type="Proteomes" id="UP000179934"/>
    </source>
</evidence>
<evidence type="ECO:0000256" key="3">
    <source>
        <dbReference type="ARBA" id="ARBA00022475"/>
    </source>
</evidence>
<protein>
    <recommendedName>
        <fullName evidence="2">cyclic-guanylate-specific phosphodiesterase</fullName>
        <ecNumber evidence="2">3.1.4.52</ecNumber>
    </recommendedName>
</protein>
<evidence type="ECO:0000256" key="4">
    <source>
        <dbReference type="ARBA" id="ARBA00022636"/>
    </source>
</evidence>
<feature type="transmembrane region" description="Helical" evidence="10">
    <location>
        <begin position="234"/>
        <end position="253"/>
    </location>
</feature>
<comment type="caution">
    <text evidence="12">The sequence shown here is derived from an EMBL/GenBank/DDBJ whole genome shotgun (WGS) entry which is preliminary data.</text>
</comment>
<evidence type="ECO:0000256" key="6">
    <source>
        <dbReference type="ARBA" id="ARBA00022801"/>
    </source>
</evidence>
<dbReference type="Pfam" id="PF12792">
    <property type="entry name" value="CSS-motif"/>
    <property type="match status" value="1"/>
</dbReference>
<dbReference type="GeneID" id="58922869"/>
<keyword evidence="7 10" id="KW-1133">Transmembrane helix</keyword>
<dbReference type="InterPro" id="IPR035919">
    <property type="entry name" value="EAL_sf"/>
</dbReference>
<dbReference type="GO" id="GO:0071111">
    <property type="term" value="F:cyclic-guanylate-specific phosphodiesterase activity"/>
    <property type="evidence" value="ECO:0007669"/>
    <property type="project" value="UniProtKB-EC"/>
</dbReference>
<dbReference type="InterPro" id="IPR001633">
    <property type="entry name" value="EAL_dom"/>
</dbReference>
<dbReference type="PANTHER" id="PTHR33121:SF80">
    <property type="entry name" value="CYCLIC DI-GMP PHOSPHODIESTERASE PDEL"/>
    <property type="match status" value="1"/>
</dbReference>
<dbReference type="OrthoDB" id="675397at2"/>
<evidence type="ECO:0000256" key="1">
    <source>
        <dbReference type="ARBA" id="ARBA00004651"/>
    </source>
</evidence>
<dbReference type="EMBL" id="MKFU01000033">
    <property type="protein sequence ID" value="OHY90338.1"/>
    <property type="molecule type" value="Genomic_DNA"/>
</dbReference>
<dbReference type="InterPro" id="IPR050706">
    <property type="entry name" value="Cyclic-di-GMP_PDE-like"/>
</dbReference>
<dbReference type="PROSITE" id="PS50883">
    <property type="entry name" value="EAL"/>
    <property type="match status" value="1"/>
</dbReference>
<dbReference type="AlphaFoldDB" id="A0A1S2CQL8"/>
<organism evidence="12 13">
    <name type="scientific">Aeromonas sobria</name>
    <dbReference type="NCBI Taxonomy" id="646"/>
    <lineage>
        <taxon>Bacteria</taxon>
        <taxon>Pseudomonadati</taxon>
        <taxon>Pseudomonadota</taxon>
        <taxon>Gammaproteobacteria</taxon>
        <taxon>Aeromonadales</taxon>
        <taxon>Aeromonadaceae</taxon>
        <taxon>Aeromonas</taxon>
    </lineage>
</organism>
<gene>
    <name evidence="12" type="ORF">BJD16_19345</name>
</gene>
<reference evidence="12 13" key="1">
    <citation type="submission" date="2016-09" db="EMBL/GenBank/DDBJ databases">
        <title>Draft Genome Sequence of Aeromonas sobria Strain 08005, Isolated from Sick Rana catesbeiana.</title>
        <authorList>
            <person name="Yang Q."/>
        </authorList>
    </citation>
    <scope>NUCLEOTIDE SEQUENCE [LARGE SCALE GENOMIC DNA]</scope>
    <source>
        <strain evidence="12 13">08005</strain>
    </source>
</reference>
<dbReference type="Proteomes" id="UP000179934">
    <property type="component" value="Unassembled WGS sequence"/>
</dbReference>
<evidence type="ECO:0000256" key="8">
    <source>
        <dbReference type="ARBA" id="ARBA00023136"/>
    </source>
</evidence>
<dbReference type="Pfam" id="PF00563">
    <property type="entry name" value="EAL"/>
    <property type="match status" value="1"/>
</dbReference>
<evidence type="ECO:0000256" key="10">
    <source>
        <dbReference type="SAM" id="Phobius"/>
    </source>
</evidence>
<accession>A0A1S2CQL8</accession>
<evidence type="ECO:0000256" key="2">
    <source>
        <dbReference type="ARBA" id="ARBA00012282"/>
    </source>
</evidence>
<feature type="domain" description="EAL" evidence="11">
    <location>
        <begin position="256"/>
        <end position="510"/>
    </location>
</feature>
<keyword evidence="8 10" id="KW-0472">Membrane</keyword>
<evidence type="ECO:0000256" key="7">
    <source>
        <dbReference type="ARBA" id="ARBA00022989"/>
    </source>
</evidence>
<dbReference type="SUPFAM" id="SSF141868">
    <property type="entry name" value="EAL domain-like"/>
    <property type="match status" value="1"/>
</dbReference>
<evidence type="ECO:0000256" key="5">
    <source>
        <dbReference type="ARBA" id="ARBA00022692"/>
    </source>
</evidence>
<dbReference type="CDD" id="cd01948">
    <property type="entry name" value="EAL"/>
    <property type="match status" value="1"/>
</dbReference>
<evidence type="ECO:0000256" key="9">
    <source>
        <dbReference type="ARBA" id="ARBA00034290"/>
    </source>
</evidence>
<dbReference type="RefSeq" id="WP_071287645.1">
    <property type="nucleotide sequence ID" value="NZ_CDBW01000026.1"/>
</dbReference>
<keyword evidence="3" id="KW-1003">Cell membrane</keyword>
<dbReference type="InterPro" id="IPR024744">
    <property type="entry name" value="CSS-motif_dom"/>
</dbReference>
<comment type="catalytic activity">
    <reaction evidence="9">
        <text>3',3'-c-di-GMP + H2O = 5'-phosphoguanylyl(3'-&gt;5')guanosine + H(+)</text>
        <dbReference type="Rhea" id="RHEA:24902"/>
        <dbReference type="ChEBI" id="CHEBI:15377"/>
        <dbReference type="ChEBI" id="CHEBI:15378"/>
        <dbReference type="ChEBI" id="CHEBI:58754"/>
        <dbReference type="ChEBI" id="CHEBI:58805"/>
        <dbReference type="EC" id="3.1.4.52"/>
    </reaction>
</comment>
<sequence>MQSIKDNALTRLAIFTFVLAASFLILSSLMYKAFISDTEKWIQSSAKKTSDSIESILDYGEMSNISALRVKGLPCKEAALELRRLVAVVPYIRSVNLAKSDRIYCTSIFGDSDFRDSREHYKDGKLLLMPGNRVQANHPIIAIRNEEGESASISGIDSVYFSKLLAQQEGDYLLLSLYINDEWLTENGLFSHISPSQYLVMSQHSKSDKYPFTVYAGLKFRTTFDAFWKEDQNYIISLFILLLSFATVMWWQLNRPRSFTSELSRALKKHEFVPYAQPLVDSVSREIIGIEILMRWKHPVQGLVRPDLFIPQAEESGLIVPMTASLLKDTANILKQHVQLIPKDFHVGVNITAQHCKGMKLLFDSQEFLAELKSSGVHLVLELTERQELETTTHVLELFARLNNMGVLLAIDDFGTGHSSLSYLKDFKVGCLKIDMSFIKQIGEGSISEHLIDNIIDLGKRLSLTLVAEGVENEAQADFLEEKGVTYLQGYMFGKPMPLSDALLKIARNQ</sequence>
<dbReference type="GO" id="GO:0005886">
    <property type="term" value="C:plasma membrane"/>
    <property type="evidence" value="ECO:0007669"/>
    <property type="project" value="UniProtKB-SubCell"/>
</dbReference>
<keyword evidence="6" id="KW-0378">Hydrolase</keyword>
<feature type="transmembrane region" description="Helical" evidence="10">
    <location>
        <begin position="12"/>
        <end position="31"/>
    </location>
</feature>
<dbReference type="SMART" id="SM00052">
    <property type="entry name" value="EAL"/>
    <property type="match status" value="1"/>
</dbReference>
<evidence type="ECO:0000313" key="12">
    <source>
        <dbReference type="EMBL" id="OHY90338.1"/>
    </source>
</evidence>